<sequence>MNLLKDIEIIGTYVASISLSAGSVLFFWHLCFPKYELIFDIGQYYVVWAFFVNLAMLIILISAIAVYKQRRPKLLKVIGQILFNIPVAILYFIILIALL</sequence>
<feature type="transmembrane region" description="Helical" evidence="1">
    <location>
        <begin position="12"/>
        <end position="30"/>
    </location>
</feature>
<keyword evidence="1" id="KW-0472">Membrane</keyword>
<organism evidence="2 3">
    <name type="scientific">Winogradskyella maritima</name>
    <dbReference type="NCBI Taxonomy" id="1517766"/>
    <lineage>
        <taxon>Bacteria</taxon>
        <taxon>Pseudomonadati</taxon>
        <taxon>Bacteroidota</taxon>
        <taxon>Flavobacteriia</taxon>
        <taxon>Flavobacteriales</taxon>
        <taxon>Flavobacteriaceae</taxon>
        <taxon>Winogradskyella</taxon>
    </lineage>
</organism>
<protein>
    <submittedName>
        <fullName evidence="2">Uncharacterized protein</fullName>
    </submittedName>
</protein>
<keyword evidence="1" id="KW-1133">Transmembrane helix</keyword>
<proteinExistence type="predicted"/>
<keyword evidence="3" id="KW-1185">Reference proteome</keyword>
<reference evidence="3" key="1">
    <citation type="journal article" date="2019" name="Int. J. Syst. Evol. Microbiol.">
        <title>The Global Catalogue of Microorganisms (GCM) 10K type strain sequencing project: providing services to taxonomists for standard genome sequencing and annotation.</title>
        <authorList>
            <consortium name="The Broad Institute Genomics Platform"/>
            <consortium name="The Broad Institute Genome Sequencing Center for Infectious Disease"/>
            <person name="Wu L."/>
            <person name="Ma J."/>
        </authorList>
    </citation>
    <scope>NUCLEOTIDE SEQUENCE [LARGE SCALE GENOMIC DNA]</scope>
    <source>
        <strain evidence="3">CECT 8979</strain>
    </source>
</reference>
<dbReference type="EMBL" id="JBHSAT010000004">
    <property type="protein sequence ID" value="MFC3877088.1"/>
    <property type="molecule type" value="Genomic_DNA"/>
</dbReference>
<feature type="transmembrane region" description="Helical" evidence="1">
    <location>
        <begin position="74"/>
        <end position="98"/>
    </location>
</feature>
<comment type="caution">
    <text evidence="2">The sequence shown here is derived from an EMBL/GenBank/DDBJ whole genome shotgun (WGS) entry which is preliminary data.</text>
</comment>
<evidence type="ECO:0000313" key="3">
    <source>
        <dbReference type="Proteomes" id="UP001595812"/>
    </source>
</evidence>
<dbReference type="RefSeq" id="WP_386098705.1">
    <property type="nucleotide sequence ID" value="NZ_JBHSAT010000004.1"/>
</dbReference>
<evidence type="ECO:0000256" key="1">
    <source>
        <dbReference type="SAM" id="Phobius"/>
    </source>
</evidence>
<gene>
    <name evidence="2" type="ORF">ACFOSX_07565</name>
</gene>
<keyword evidence="1" id="KW-0812">Transmembrane</keyword>
<accession>A0ABV8AGH9</accession>
<feature type="transmembrane region" description="Helical" evidence="1">
    <location>
        <begin position="42"/>
        <end position="67"/>
    </location>
</feature>
<evidence type="ECO:0000313" key="2">
    <source>
        <dbReference type="EMBL" id="MFC3877088.1"/>
    </source>
</evidence>
<dbReference type="Proteomes" id="UP001595812">
    <property type="component" value="Unassembled WGS sequence"/>
</dbReference>
<name>A0ABV8AGH9_9FLAO</name>